<comment type="caution">
    <text evidence="5">The sequence shown here is derived from an EMBL/GenBank/DDBJ whole genome shotgun (WGS) entry which is preliminary data.</text>
</comment>
<keyword evidence="8" id="KW-1185">Reference proteome</keyword>
<dbReference type="CDD" id="cd14014">
    <property type="entry name" value="STKc_PknB_like"/>
    <property type="match status" value="1"/>
</dbReference>
<dbReference type="PATRIC" id="fig|342002.3.peg.1102"/>
<protein>
    <recommendedName>
        <fullName evidence="4">Protein kinase domain-containing protein</fullName>
    </recommendedName>
</protein>
<dbReference type="Pfam" id="PF00069">
    <property type="entry name" value="Pkinase"/>
    <property type="match status" value="1"/>
</dbReference>
<evidence type="ECO:0000256" key="1">
    <source>
        <dbReference type="ARBA" id="ARBA00008874"/>
    </source>
</evidence>
<dbReference type="PROSITE" id="PS00108">
    <property type="entry name" value="PROTEIN_KINASE_ST"/>
    <property type="match status" value="1"/>
</dbReference>
<comment type="similarity">
    <text evidence="1">Belongs to the protein kinase superfamily. STE Ser/Thr protein kinase family. STE20 subfamily.</text>
</comment>
<dbReference type="InterPro" id="IPR008271">
    <property type="entry name" value="Ser/Thr_kinase_AS"/>
</dbReference>
<dbReference type="EMBL" id="MVHH01000011">
    <property type="protein sequence ID" value="OQZ99346.1"/>
    <property type="molecule type" value="Genomic_DNA"/>
</dbReference>
<evidence type="ECO:0000313" key="7">
    <source>
        <dbReference type="Proteomes" id="UP000034416"/>
    </source>
</evidence>
<dbReference type="Gene3D" id="1.10.510.10">
    <property type="entry name" value="Transferase(Phosphotransferase) domain 1"/>
    <property type="match status" value="1"/>
</dbReference>
<dbReference type="Gene3D" id="3.30.200.20">
    <property type="entry name" value="Phosphorylase Kinase, domain 1"/>
    <property type="match status" value="1"/>
</dbReference>
<proteinExistence type="inferred from homology"/>
<evidence type="ECO:0000313" key="6">
    <source>
        <dbReference type="EMBL" id="OQZ99346.1"/>
    </source>
</evidence>
<sequence>MINDRYEFRRKLGSDGHVYEAHDKNFDTLVAVKLLDPVAGEASRTWDEARRLKHLSSRCLLGVLNADIDSHSDIRFIVTPLVTGGDLEAMAKNIGLGLQRAVRTIRHVSAGIDRIHAEGMLHRDIKPGNVLVEGDNVLVSDLGYCAIMDNDGTAPSNGTWQTVAPEVGSGGRCSIASEVYSLGATTFFALSGEYPVSIRMELAEQAKLIKAGKLRELRDLAPHVPQSVATVVRKSLNLAPEDRHCSADEFANALASAMDGRRDWTRNPHEGHAFCVLGEPFDSKAGVTICGEVDGDNIRLVTRHESSDRRVRGYPDLIVHHDRAPMELRRLVSGLS</sequence>
<dbReference type="InterPro" id="IPR051931">
    <property type="entry name" value="PAK3-like"/>
</dbReference>
<accession>A0A0F5N1F4</accession>
<dbReference type="STRING" id="342002.BST15_07775"/>
<dbReference type="PANTHER" id="PTHR45832:SF22">
    <property type="entry name" value="SERINE_THREONINE-PROTEIN KINASE SAMKA-RELATED"/>
    <property type="match status" value="1"/>
</dbReference>
<dbReference type="PANTHER" id="PTHR45832">
    <property type="entry name" value="SERINE/THREONINE-PROTEIN KINASE SAMKA-RELATED-RELATED"/>
    <property type="match status" value="1"/>
</dbReference>
<gene>
    <name evidence="6" type="ORF">BST15_07775</name>
    <name evidence="5" type="ORF">WR43_02925</name>
</gene>
<dbReference type="SUPFAM" id="SSF56112">
    <property type="entry name" value="Protein kinase-like (PK-like)"/>
    <property type="match status" value="1"/>
</dbReference>
<dbReference type="SMART" id="SM00220">
    <property type="entry name" value="S_TKc"/>
    <property type="match status" value="1"/>
</dbReference>
<dbReference type="EMBL" id="LASW01000006">
    <property type="protein sequence ID" value="KKC00889.1"/>
    <property type="molecule type" value="Genomic_DNA"/>
</dbReference>
<evidence type="ECO:0000313" key="8">
    <source>
        <dbReference type="Proteomes" id="UP000192327"/>
    </source>
</evidence>
<keyword evidence="2" id="KW-0547">Nucleotide-binding</keyword>
<dbReference type="InterPro" id="IPR011009">
    <property type="entry name" value="Kinase-like_dom_sf"/>
</dbReference>
<name>A0A0F5N1F4_9MYCO</name>
<evidence type="ECO:0000256" key="3">
    <source>
        <dbReference type="ARBA" id="ARBA00022840"/>
    </source>
</evidence>
<dbReference type="AlphaFoldDB" id="A0A0F5N1F4"/>
<feature type="domain" description="Protein kinase" evidence="4">
    <location>
        <begin position="4"/>
        <end position="255"/>
    </location>
</feature>
<dbReference type="GO" id="GO:0004672">
    <property type="term" value="F:protein kinase activity"/>
    <property type="evidence" value="ECO:0007669"/>
    <property type="project" value="InterPro"/>
</dbReference>
<dbReference type="InterPro" id="IPR000719">
    <property type="entry name" value="Prot_kinase_dom"/>
</dbReference>
<evidence type="ECO:0000313" key="5">
    <source>
        <dbReference type="EMBL" id="KKC00889.1"/>
    </source>
</evidence>
<dbReference type="Proteomes" id="UP000192327">
    <property type="component" value="Unassembled WGS sequence"/>
</dbReference>
<organism evidence="5 7">
    <name type="scientific">Mycolicibacter arupensis</name>
    <dbReference type="NCBI Taxonomy" id="342002"/>
    <lineage>
        <taxon>Bacteria</taxon>
        <taxon>Bacillati</taxon>
        <taxon>Actinomycetota</taxon>
        <taxon>Actinomycetes</taxon>
        <taxon>Mycobacteriales</taxon>
        <taxon>Mycobacteriaceae</taxon>
        <taxon>Mycolicibacter</taxon>
    </lineage>
</organism>
<dbReference type="GO" id="GO:0005524">
    <property type="term" value="F:ATP binding"/>
    <property type="evidence" value="ECO:0007669"/>
    <property type="project" value="UniProtKB-KW"/>
</dbReference>
<reference evidence="5" key="2">
    <citation type="submission" date="2015-04" db="EMBL/GenBank/DDBJ databases">
        <title>Genome sequence of Mycobacterium arupense strain GUC1.</title>
        <authorList>
            <person name="Greninger A.L."/>
            <person name="Cunningham G."/>
            <person name="Chiu C.Y."/>
            <person name="Miller S."/>
        </authorList>
    </citation>
    <scope>NUCLEOTIDE SEQUENCE</scope>
    <source>
        <strain evidence="5">GUC1</strain>
    </source>
</reference>
<evidence type="ECO:0000256" key="2">
    <source>
        <dbReference type="ARBA" id="ARBA00022741"/>
    </source>
</evidence>
<keyword evidence="3" id="KW-0067">ATP-binding</keyword>
<reference evidence="7" key="1">
    <citation type="submission" date="2015-04" db="EMBL/GenBank/DDBJ databases">
        <title>Genome sequence of Mycobacterium arupense GUC1.</title>
        <authorList>
            <person name="Greninger A.L."/>
            <person name="Cunningham G."/>
            <person name="Chiu C.Y."/>
            <person name="Miller S."/>
        </authorList>
    </citation>
    <scope>NUCLEOTIDE SEQUENCE [LARGE SCALE GENOMIC DNA]</scope>
    <source>
        <strain evidence="7">GUC1</strain>
    </source>
</reference>
<evidence type="ECO:0000259" key="4">
    <source>
        <dbReference type="PROSITE" id="PS50011"/>
    </source>
</evidence>
<reference evidence="6 8" key="3">
    <citation type="submission" date="2016-12" db="EMBL/GenBank/DDBJ databases">
        <title>The new phylogeny of genus Mycobacterium.</title>
        <authorList>
            <person name="Tortoli E."/>
            <person name="Trovato A."/>
            <person name="Cirillo D.M."/>
        </authorList>
    </citation>
    <scope>NUCLEOTIDE SEQUENCE [LARGE SCALE GENOMIC DNA]</scope>
    <source>
        <strain evidence="6 8">DSM 44942</strain>
    </source>
</reference>
<dbReference type="Proteomes" id="UP000034416">
    <property type="component" value="Unassembled WGS sequence"/>
</dbReference>
<dbReference type="PROSITE" id="PS50011">
    <property type="entry name" value="PROTEIN_KINASE_DOM"/>
    <property type="match status" value="1"/>
</dbReference>